<proteinExistence type="predicted"/>
<accession>A0A6M3MGD5</accession>
<protein>
    <submittedName>
        <fullName evidence="2">Uncharacterized protein</fullName>
    </submittedName>
</protein>
<dbReference type="AlphaFoldDB" id="A0A6M3MGD5"/>
<dbReference type="EMBL" id="MT143894">
    <property type="protein sequence ID" value="QJB05100.1"/>
    <property type="molecule type" value="Genomic_DNA"/>
</dbReference>
<gene>
    <name evidence="1" type="ORF">MM171A00157_0036</name>
    <name evidence="2" type="ORF">MM171B00143_0071</name>
</gene>
<evidence type="ECO:0000313" key="2">
    <source>
        <dbReference type="EMBL" id="QJB05100.1"/>
    </source>
</evidence>
<name>A0A6M3MGD5_9ZZZZ</name>
<reference evidence="2" key="1">
    <citation type="submission" date="2020-03" db="EMBL/GenBank/DDBJ databases">
        <title>The deep terrestrial virosphere.</title>
        <authorList>
            <person name="Holmfeldt K."/>
            <person name="Nilsson E."/>
            <person name="Simone D."/>
            <person name="Lopez-Fernandez M."/>
            <person name="Wu X."/>
            <person name="de Brujin I."/>
            <person name="Lundin D."/>
            <person name="Andersson A."/>
            <person name="Bertilsson S."/>
            <person name="Dopson M."/>
        </authorList>
    </citation>
    <scope>NUCLEOTIDE SEQUENCE</scope>
    <source>
        <strain evidence="1">MM171A00157</strain>
        <strain evidence="2">MM171B00143</strain>
    </source>
</reference>
<dbReference type="EMBL" id="MT143702">
    <property type="protein sequence ID" value="QJB00867.1"/>
    <property type="molecule type" value="Genomic_DNA"/>
</dbReference>
<evidence type="ECO:0000313" key="1">
    <source>
        <dbReference type="EMBL" id="QJB00867.1"/>
    </source>
</evidence>
<organism evidence="2">
    <name type="scientific">viral metagenome</name>
    <dbReference type="NCBI Taxonomy" id="1070528"/>
    <lineage>
        <taxon>unclassified sequences</taxon>
        <taxon>metagenomes</taxon>
        <taxon>organismal metagenomes</taxon>
    </lineage>
</organism>
<sequence length="123" mass="13881">MSHEHYFIDVSAYDRVDVYRLIELLGITCPVAQHVFKKAFATGKRGHKDLRRDWQDIADSAARRLQMIDEDIAITERLTDALGGKAAFGQQNTIDCRTDAEKCASQLEAIGRRIMDSMTAAHQ</sequence>